<name>A0ABU1XG45_9NOCA</name>
<sequence>MSSVVAAQETSLQKILEGLAVPRSAVSAAASVGPDNFKELWRDVIQILEQEGLEFVAGGRADTARRLSVSQLEELRKAAEDDFDASR</sequence>
<gene>
    <name evidence="1" type="ORF">J2W56_003266</name>
</gene>
<reference evidence="1 2" key="1">
    <citation type="submission" date="2023-07" db="EMBL/GenBank/DDBJ databases">
        <title>Sorghum-associated microbial communities from plants grown in Nebraska, USA.</title>
        <authorList>
            <person name="Schachtman D."/>
        </authorList>
    </citation>
    <scope>NUCLEOTIDE SEQUENCE [LARGE SCALE GENOMIC DNA]</scope>
    <source>
        <strain evidence="1 2">4272</strain>
    </source>
</reference>
<dbReference type="Proteomes" id="UP001251217">
    <property type="component" value="Unassembled WGS sequence"/>
</dbReference>
<accession>A0ABU1XG45</accession>
<comment type="caution">
    <text evidence="1">The sequence shown here is derived from an EMBL/GenBank/DDBJ whole genome shotgun (WGS) entry which is preliminary data.</text>
</comment>
<keyword evidence="2" id="KW-1185">Reference proteome</keyword>
<evidence type="ECO:0008006" key="3">
    <source>
        <dbReference type="Google" id="ProtNLM"/>
    </source>
</evidence>
<organism evidence="1 2">
    <name type="scientific">Nocardia kruczakiae</name>
    <dbReference type="NCBI Taxonomy" id="261477"/>
    <lineage>
        <taxon>Bacteria</taxon>
        <taxon>Bacillati</taxon>
        <taxon>Actinomycetota</taxon>
        <taxon>Actinomycetes</taxon>
        <taxon>Mycobacteriales</taxon>
        <taxon>Nocardiaceae</taxon>
        <taxon>Nocardia</taxon>
    </lineage>
</organism>
<dbReference type="RefSeq" id="WP_157104170.1">
    <property type="nucleotide sequence ID" value="NZ_JAVDWW010000004.1"/>
</dbReference>
<proteinExistence type="predicted"/>
<protein>
    <recommendedName>
        <fullName evidence="3">Transcriptional regulator</fullName>
    </recommendedName>
</protein>
<evidence type="ECO:0000313" key="1">
    <source>
        <dbReference type="EMBL" id="MDR7169525.1"/>
    </source>
</evidence>
<evidence type="ECO:0000313" key="2">
    <source>
        <dbReference type="Proteomes" id="UP001251217"/>
    </source>
</evidence>
<dbReference type="EMBL" id="JAVDWW010000004">
    <property type="protein sequence ID" value="MDR7169525.1"/>
    <property type="molecule type" value="Genomic_DNA"/>
</dbReference>